<dbReference type="KEGG" id="hsr:HSBAA_52830"/>
<dbReference type="EMBL" id="AP019514">
    <property type="protein sequence ID" value="BBI63977.1"/>
    <property type="molecule type" value="Genomic_DNA"/>
</dbReference>
<evidence type="ECO:0000313" key="2">
    <source>
        <dbReference type="Proteomes" id="UP000320231"/>
    </source>
</evidence>
<reference evidence="1 2" key="1">
    <citation type="journal article" date="2019" name="Microbiol. Resour. Announc.">
        <title>Complete Genome Sequence of Halomonas sulfidaeris Strain Esulfide1 Isolated from a Metal Sulfide Rock at a Depth of 2,200 Meters, Obtained Using Nanopore Sequencing.</title>
        <authorList>
            <person name="Saito M."/>
            <person name="Nishigata A."/>
            <person name="Galipon J."/>
            <person name="Arakawa K."/>
        </authorList>
    </citation>
    <scope>NUCLEOTIDE SEQUENCE [LARGE SCALE GENOMIC DNA]</scope>
    <source>
        <strain evidence="1 2">ATCC BAA-803</strain>
    </source>
</reference>
<accession>A0A455UEB6</accession>
<evidence type="ECO:0008006" key="3">
    <source>
        <dbReference type="Google" id="ProtNLM"/>
    </source>
</evidence>
<gene>
    <name evidence="1" type="ORF">HSBAA_52830</name>
</gene>
<protein>
    <recommendedName>
        <fullName evidence="3">Pyruvate dehydrogenase E1 component middle domain-containing protein</fullName>
    </recommendedName>
</protein>
<name>A0A455UEB6_9GAMM</name>
<organism evidence="1 2">
    <name type="scientific">Vreelandella sulfidaeris</name>
    <dbReference type="NCBI Taxonomy" id="115553"/>
    <lineage>
        <taxon>Bacteria</taxon>
        <taxon>Pseudomonadati</taxon>
        <taxon>Pseudomonadota</taxon>
        <taxon>Gammaproteobacteria</taxon>
        <taxon>Oceanospirillales</taxon>
        <taxon>Halomonadaceae</taxon>
        <taxon>Vreelandella</taxon>
    </lineage>
</organism>
<dbReference type="Proteomes" id="UP000320231">
    <property type="component" value="Chromosome"/>
</dbReference>
<dbReference type="AlphaFoldDB" id="A0A455UEB6"/>
<sequence length="117" mass="13755">MSLETREDLDPIETTEWIDSLESVLDREGEDRARYLMTRLADRLRRDGMKVPFSVTTPHRNTIPLHREAPMPGDLFMERRIRSLIRYNAIAQVIRNNRAKPEPGRPHRQLYVFGNAL</sequence>
<evidence type="ECO:0000313" key="1">
    <source>
        <dbReference type="EMBL" id="BBI63977.1"/>
    </source>
</evidence>
<proteinExistence type="predicted"/>